<evidence type="ECO:0000259" key="4">
    <source>
        <dbReference type="PROSITE" id="PS50110"/>
    </source>
</evidence>
<feature type="modified residue" description="4-aspartylphosphate" evidence="3">
    <location>
        <position position="94"/>
    </location>
</feature>
<dbReference type="SUPFAM" id="SSF52172">
    <property type="entry name" value="CheY-like"/>
    <property type="match status" value="1"/>
</dbReference>
<dbReference type="InterPro" id="IPR011006">
    <property type="entry name" value="CheY-like_superfamily"/>
</dbReference>
<evidence type="ECO:0000313" key="7">
    <source>
        <dbReference type="Proteomes" id="UP000440513"/>
    </source>
</evidence>
<dbReference type="Pfam" id="PF00072">
    <property type="entry name" value="Response_reg"/>
    <property type="match status" value="1"/>
</dbReference>
<proteinExistence type="predicted"/>
<dbReference type="PROSITE" id="PS50110">
    <property type="entry name" value="RESPONSE_REGULATORY"/>
    <property type="match status" value="1"/>
</dbReference>
<dbReference type="Gene3D" id="3.40.50.2300">
    <property type="match status" value="1"/>
</dbReference>
<keyword evidence="7" id="KW-1185">Reference proteome</keyword>
<dbReference type="Proteomes" id="UP000440513">
    <property type="component" value="Unassembled WGS sequence"/>
</dbReference>
<dbReference type="GO" id="GO:0003677">
    <property type="term" value="F:DNA binding"/>
    <property type="evidence" value="ECO:0007669"/>
    <property type="project" value="InterPro"/>
</dbReference>
<dbReference type="SMART" id="SM00850">
    <property type="entry name" value="LytTR"/>
    <property type="match status" value="1"/>
</dbReference>
<dbReference type="PROSITE" id="PS50930">
    <property type="entry name" value="HTH_LYTTR"/>
    <property type="match status" value="1"/>
</dbReference>
<evidence type="ECO:0000256" key="3">
    <source>
        <dbReference type="PROSITE-ProRule" id="PRU00169"/>
    </source>
</evidence>
<evidence type="ECO:0000256" key="1">
    <source>
        <dbReference type="ARBA" id="ARBA00018672"/>
    </source>
</evidence>
<dbReference type="AlphaFoldDB" id="A0A7X2TKX4"/>
<evidence type="ECO:0000256" key="2">
    <source>
        <dbReference type="ARBA" id="ARBA00024867"/>
    </source>
</evidence>
<comment type="caution">
    <text evidence="6">The sequence shown here is derived from an EMBL/GenBank/DDBJ whole genome shotgun (WGS) entry which is preliminary data.</text>
</comment>
<organism evidence="6 7">
    <name type="scientific">Oliverpabstia intestinalis</name>
    <dbReference type="NCBI Taxonomy" id="2606633"/>
    <lineage>
        <taxon>Bacteria</taxon>
        <taxon>Bacillati</taxon>
        <taxon>Bacillota</taxon>
        <taxon>Clostridia</taxon>
        <taxon>Lachnospirales</taxon>
        <taxon>Lachnospiraceae</taxon>
        <taxon>Oliverpabstia</taxon>
    </lineage>
</organism>
<dbReference type="Pfam" id="PF04397">
    <property type="entry name" value="LytTR"/>
    <property type="match status" value="1"/>
</dbReference>
<dbReference type="SMART" id="SM00448">
    <property type="entry name" value="REC"/>
    <property type="match status" value="1"/>
</dbReference>
<protein>
    <recommendedName>
        <fullName evidence="1">Stage 0 sporulation protein A homolog</fullName>
    </recommendedName>
</protein>
<dbReference type="PANTHER" id="PTHR37299:SF1">
    <property type="entry name" value="STAGE 0 SPORULATION PROTEIN A HOMOLOG"/>
    <property type="match status" value="1"/>
</dbReference>
<dbReference type="PANTHER" id="PTHR37299">
    <property type="entry name" value="TRANSCRIPTIONAL REGULATOR-RELATED"/>
    <property type="match status" value="1"/>
</dbReference>
<evidence type="ECO:0000259" key="5">
    <source>
        <dbReference type="PROSITE" id="PS50930"/>
    </source>
</evidence>
<accession>A0A7X2TKX4</accession>
<dbReference type="EMBL" id="VUMS01000004">
    <property type="protein sequence ID" value="MST65692.1"/>
    <property type="molecule type" value="Genomic_DNA"/>
</dbReference>
<dbReference type="InterPro" id="IPR001789">
    <property type="entry name" value="Sig_transdc_resp-reg_receiver"/>
</dbReference>
<name>A0A7X2TKX4_9FIRM</name>
<feature type="domain" description="HTH LytTR-type" evidence="5">
    <location>
        <begin position="167"/>
        <end position="256"/>
    </location>
</feature>
<feature type="domain" description="Response regulatory" evidence="4">
    <location>
        <begin position="38"/>
        <end position="157"/>
    </location>
</feature>
<comment type="function">
    <text evidence="2">May play the central regulatory role in sporulation. It may be an element of the effector pathway responsible for the activation of sporulation genes in response to nutritional stress. Spo0A may act in concert with spo0H (a sigma factor) to control the expression of some genes that are critical to the sporulation process.</text>
</comment>
<gene>
    <name evidence="6" type="ORF">FYJ57_02845</name>
</gene>
<dbReference type="InterPro" id="IPR046947">
    <property type="entry name" value="LytR-like"/>
</dbReference>
<reference evidence="6 7" key="1">
    <citation type="submission" date="2019-08" db="EMBL/GenBank/DDBJ databases">
        <title>In-depth cultivation of the pig gut microbiome towards novel bacterial diversity and tailored functional studies.</title>
        <authorList>
            <person name="Wylensek D."/>
            <person name="Hitch T.C.A."/>
            <person name="Clavel T."/>
        </authorList>
    </citation>
    <scope>NUCLEOTIDE SEQUENCE [LARGE SCALE GENOMIC DNA]</scope>
    <source>
        <strain evidence="6 7">BSM-380-WT-5A</strain>
    </source>
</reference>
<sequence length="330" mass="39290">MTFRWDCFMLQVTKIYIELSVGMCYYKIHDQTEEKGMKIAVCDDDRLLTGEIDSQLQKIREKTGISFETDIFFDGETLWEAIEKNGSYDVVYLDIEMKNMDGITVARKIRERDPYAILIFISSYDSYYEQLFEVEPLRFLHKPIDPEKFDEYFLVAYTKLTSLEDRLHFEFNKRLYQIPYRDIVYMESRRRVIHLFGRNGEEYRFYKKMKDLLEEISHTGNMFICVHCSYVVNYYYIKSLSSTEAELLTGEKLPVSGEYKNEALKKLDCILCRFVTSYDRTCYNLIRNVSLICKIFKFSLRFRDPIYSGISGCYNPLKYFDIQIICKKGG</sequence>
<dbReference type="GO" id="GO:0000156">
    <property type="term" value="F:phosphorelay response regulator activity"/>
    <property type="evidence" value="ECO:0007669"/>
    <property type="project" value="InterPro"/>
</dbReference>
<keyword evidence="3" id="KW-0597">Phosphoprotein</keyword>
<evidence type="ECO:0000313" key="6">
    <source>
        <dbReference type="EMBL" id="MST65692.1"/>
    </source>
</evidence>
<dbReference type="Gene3D" id="2.40.50.1020">
    <property type="entry name" value="LytTr DNA-binding domain"/>
    <property type="match status" value="1"/>
</dbReference>
<dbReference type="InterPro" id="IPR007492">
    <property type="entry name" value="LytTR_DNA-bd_dom"/>
</dbReference>